<reference evidence="2" key="2">
    <citation type="submission" date="2015-01" db="EMBL/GenBank/DDBJ databases">
        <title>Evolutionary Origins and Diversification of the Mycorrhizal Mutualists.</title>
        <authorList>
            <consortium name="DOE Joint Genome Institute"/>
            <consortium name="Mycorrhizal Genomics Consortium"/>
            <person name="Kohler A."/>
            <person name="Kuo A."/>
            <person name="Nagy L.G."/>
            <person name="Floudas D."/>
            <person name="Copeland A."/>
            <person name="Barry K.W."/>
            <person name="Cichocki N."/>
            <person name="Veneault-Fourrey C."/>
            <person name="LaButti K."/>
            <person name="Lindquist E.A."/>
            <person name="Lipzen A."/>
            <person name="Lundell T."/>
            <person name="Morin E."/>
            <person name="Murat C."/>
            <person name="Riley R."/>
            <person name="Ohm R."/>
            <person name="Sun H."/>
            <person name="Tunlid A."/>
            <person name="Henrissat B."/>
            <person name="Grigoriev I.V."/>
            <person name="Hibbett D.S."/>
            <person name="Martin F."/>
        </authorList>
    </citation>
    <scope>NUCLEOTIDE SEQUENCE [LARGE SCALE GENOMIC DNA]</scope>
    <source>
        <strain evidence="2">LaAM-08-1</strain>
    </source>
</reference>
<organism evidence="1 2">
    <name type="scientific">Laccaria amethystina LaAM-08-1</name>
    <dbReference type="NCBI Taxonomy" id="1095629"/>
    <lineage>
        <taxon>Eukaryota</taxon>
        <taxon>Fungi</taxon>
        <taxon>Dikarya</taxon>
        <taxon>Basidiomycota</taxon>
        <taxon>Agaricomycotina</taxon>
        <taxon>Agaricomycetes</taxon>
        <taxon>Agaricomycetidae</taxon>
        <taxon>Agaricales</taxon>
        <taxon>Agaricineae</taxon>
        <taxon>Hydnangiaceae</taxon>
        <taxon>Laccaria</taxon>
    </lineage>
</organism>
<reference evidence="1 2" key="1">
    <citation type="submission" date="2014-04" db="EMBL/GenBank/DDBJ databases">
        <authorList>
            <consortium name="DOE Joint Genome Institute"/>
            <person name="Kuo A."/>
            <person name="Kohler A."/>
            <person name="Nagy L.G."/>
            <person name="Floudas D."/>
            <person name="Copeland A."/>
            <person name="Barry K.W."/>
            <person name="Cichocki N."/>
            <person name="Veneault-Fourrey C."/>
            <person name="LaButti K."/>
            <person name="Lindquist E.A."/>
            <person name="Lipzen A."/>
            <person name="Lundell T."/>
            <person name="Morin E."/>
            <person name="Murat C."/>
            <person name="Sun H."/>
            <person name="Tunlid A."/>
            <person name="Henrissat B."/>
            <person name="Grigoriev I.V."/>
            <person name="Hibbett D.S."/>
            <person name="Martin F."/>
            <person name="Nordberg H.P."/>
            <person name="Cantor M.N."/>
            <person name="Hua S.X."/>
        </authorList>
    </citation>
    <scope>NUCLEOTIDE SEQUENCE [LARGE SCALE GENOMIC DNA]</scope>
    <source>
        <strain evidence="1 2">LaAM-08-1</strain>
    </source>
</reference>
<keyword evidence="2" id="KW-1185">Reference proteome</keyword>
<dbReference type="AlphaFoldDB" id="A0A0C9XUB8"/>
<name>A0A0C9XUB8_9AGAR</name>
<evidence type="ECO:0000313" key="1">
    <source>
        <dbReference type="EMBL" id="KIJ99487.1"/>
    </source>
</evidence>
<evidence type="ECO:0000313" key="2">
    <source>
        <dbReference type="Proteomes" id="UP000054477"/>
    </source>
</evidence>
<dbReference type="Proteomes" id="UP000054477">
    <property type="component" value="Unassembled WGS sequence"/>
</dbReference>
<gene>
    <name evidence="1" type="ORF">K443DRAFT_171823</name>
</gene>
<sequence>MPHFIRTRRRWESGIITSPPSRLIWYLPTPVISLVEETSRIENWKVYFLISVREHRVFVLAVPNKQH</sequence>
<dbReference type="HOGENOM" id="CLU_2812749_0_0_1"/>
<proteinExistence type="predicted"/>
<dbReference type="EMBL" id="KN838646">
    <property type="protein sequence ID" value="KIJ99487.1"/>
    <property type="molecule type" value="Genomic_DNA"/>
</dbReference>
<accession>A0A0C9XUB8</accession>
<protein>
    <submittedName>
        <fullName evidence="1">Uncharacterized protein</fullName>
    </submittedName>
</protein>